<comment type="caution">
    <text evidence="5">The sequence shown here is derived from an EMBL/GenBank/DDBJ whole genome shotgun (WGS) entry which is preliminary data.</text>
</comment>
<dbReference type="SMART" id="SM00347">
    <property type="entry name" value="HTH_MARR"/>
    <property type="match status" value="1"/>
</dbReference>
<evidence type="ECO:0000313" key="6">
    <source>
        <dbReference type="Proteomes" id="UP001597062"/>
    </source>
</evidence>
<organism evidence="5 6">
    <name type="scientific">Tenacibaculum geojense</name>
    <dbReference type="NCBI Taxonomy" id="915352"/>
    <lineage>
        <taxon>Bacteria</taxon>
        <taxon>Pseudomonadati</taxon>
        <taxon>Bacteroidota</taxon>
        <taxon>Flavobacteriia</taxon>
        <taxon>Flavobacteriales</taxon>
        <taxon>Flavobacteriaceae</taxon>
        <taxon>Tenacibaculum</taxon>
    </lineage>
</organism>
<dbReference type="PANTHER" id="PTHR42756">
    <property type="entry name" value="TRANSCRIPTIONAL REGULATOR, MARR"/>
    <property type="match status" value="1"/>
</dbReference>
<dbReference type="Gene3D" id="1.10.10.10">
    <property type="entry name" value="Winged helix-like DNA-binding domain superfamily/Winged helix DNA-binding domain"/>
    <property type="match status" value="1"/>
</dbReference>
<feature type="domain" description="HTH marR-type" evidence="4">
    <location>
        <begin position="10"/>
        <end position="144"/>
    </location>
</feature>
<gene>
    <name evidence="5" type="ORF">ACFQ1U_04510</name>
</gene>
<evidence type="ECO:0000259" key="4">
    <source>
        <dbReference type="PROSITE" id="PS50995"/>
    </source>
</evidence>
<evidence type="ECO:0000256" key="1">
    <source>
        <dbReference type="ARBA" id="ARBA00023015"/>
    </source>
</evidence>
<dbReference type="PROSITE" id="PS50995">
    <property type="entry name" value="HTH_MARR_2"/>
    <property type="match status" value="1"/>
</dbReference>
<keyword evidence="3" id="KW-0804">Transcription</keyword>
<dbReference type="InterPro" id="IPR036390">
    <property type="entry name" value="WH_DNA-bd_sf"/>
</dbReference>
<dbReference type="Pfam" id="PF01047">
    <property type="entry name" value="MarR"/>
    <property type="match status" value="1"/>
</dbReference>
<dbReference type="Proteomes" id="UP001597062">
    <property type="component" value="Unassembled WGS sequence"/>
</dbReference>
<keyword evidence="1" id="KW-0805">Transcription regulation</keyword>
<dbReference type="InterPro" id="IPR000835">
    <property type="entry name" value="HTH_MarR-typ"/>
</dbReference>
<accession>A0ABW3JR45</accession>
<evidence type="ECO:0000313" key="5">
    <source>
        <dbReference type="EMBL" id="MFD0992459.1"/>
    </source>
</evidence>
<evidence type="ECO:0000256" key="2">
    <source>
        <dbReference type="ARBA" id="ARBA00023125"/>
    </source>
</evidence>
<evidence type="ECO:0000256" key="3">
    <source>
        <dbReference type="ARBA" id="ARBA00023163"/>
    </source>
</evidence>
<dbReference type="EMBL" id="JBHTJR010000023">
    <property type="protein sequence ID" value="MFD0992459.1"/>
    <property type="molecule type" value="Genomic_DNA"/>
</dbReference>
<dbReference type="PANTHER" id="PTHR42756:SF1">
    <property type="entry name" value="TRANSCRIPTIONAL REPRESSOR OF EMRAB OPERON"/>
    <property type="match status" value="1"/>
</dbReference>
<protein>
    <submittedName>
        <fullName evidence="5">MarR family transcriptional regulator</fullName>
    </submittedName>
</protein>
<name>A0ABW3JR45_9FLAO</name>
<keyword evidence="6" id="KW-1185">Reference proteome</keyword>
<proteinExistence type="predicted"/>
<dbReference type="PRINTS" id="PR00598">
    <property type="entry name" value="HTHMARR"/>
</dbReference>
<reference evidence="6" key="1">
    <citation type="journal article" date="2019" name="Int. J. Syst. Evol. Microbiol.">
        <title>The Global Catalogue of Microorganisms (GCM) 10K type strain sequencing project: providing services to taxonomists for standard genome sequencing and annotation.</title>
        <authorList>
            <consortium name="The Broad Institute Genomics Platform"/>
            <consortium name="The Broad Institute Genome Sequencing Center for Infectious Disease"/>
            <person name="Wu L."/>
            <person name="Ma J."/>
        </authorList>
    </citation>
    <scope>NUCLEOTIDE SEQUENCE [LARGE SCALE GENOMIC DNA]</scope>
    <source>
        <strain evidence="6">CCUG 60527</strain>
    </source>
</reference>
<dbReference type="InterPro" id="IPR036388">
    <property type="entry name" value="WH-like_DNA-bd_sf"/>
</dbReference>
<dbReference type="SUPFAM" id="SSF46785">
    <property type="entry name" value="Winged helix' DNA-binding domain"/>
    <property type="match status" value="1"/>
</dbReference>
<dbReference type="RefSeq" id="WP_386105774.1">
    <property type="nucleotide sequence ID" value="NZ_JBHTJR010000023.1"/>
</dbReference>
<sequence>MNSEENIDLENSMAPWLGKTVKIIDCYLLEQFQLHNIDLTKEQMVVLKKLHITDGLNQNELAYLTYKDKSSLTRLLTKMEKKNYIFRTQSKEDKRVKNVYVTSLGSQVYKQSKPIIKKAIQKMEQSVSSEEKQQIIQILQKIQSNFCPSQDKQTN</sequence>
<keyword evidence="2" id="KW-0238">DNA-binding</keyword>